<feature type="compositionally biased region" description="Basic and acidic residues" evidence="1">
    <location>
        <begin position="263"/>
        <end position="272"/>
    </location>
</feature>
<accession>A0ABS1Q787</accession>
<feature type="domain" description="HTH cro/C1-type" evidence="2">
    <location>
        <begin position="18"/>
        <end position="79"/>
    </location>
</feature>
<dbReference type="Pfam" id="PF13560">
    <property type="entry name" value="HTH_31"/>
    <property type="match status" value="1"/>
</dbReference>
<protein>
    <submittedName>
        <fullName evidence="3">Helix-turn-helix domain-containing protein</fullName>
    </submittedName>
</protein>
<feature type="region of interest" description="Disordered" evidence="1">
    <location>
        <begin position="215"/>
        <end position="272"/>
    </location>
</feature>
<dbReference type="InterPro" id="IPR010982">
    <property type="entry name" value="Lambda_DNA-bd_dom_sf"/>
</dbReference>
<organism evidence="3 4">
    <name type="scientific">Streptomyces endocoffeicus</name>
    <dbReference type="NCBI Taxonomy" id="2898945"/>
    <lineage>
        <taxon>Bacteria</taxon>
        <taxon>Bacillati</taxon>
        <taxon>Actinomycetota</taxon>
        <taxon>Actinomycetes</taxon>
        <taxon>Kitasatosporales</taxon>
        <taxon>Streptomycetaceae</taxon>
        <taxon>Streptomyces</taxon>
    </lineage>
</organism>
<dbReference type="CDD" id="cd00093">
    <property type="entry name" value="HTH_XRE"/>
    <property type="match status" value="1"/>
</dbReference>
<dbReference type="Proteomes" id="UP000621510">
    <property type="component" value="Unassembled WGS sequence"/>
</dbReference>
<gene>
    <name evidence="3" type="ORF">JK364_50795</name>
</gene>
<evidence type="ECO:0000259" key="2">
    <source>
        <dbReference type="PROSITE" id="PS50943"/>
    </source>
</evidence>
<comment type="caution">
    <text evidence="3">The sequence shown here is derived from an EMBL/GenBank/DDBJ whole genome shotgun (WGS) entry which is preliminary data.</text>
</comment>
<reference evidence="3 4" key="1">
    <citation type="submission" date="2021-01" db="EMBL/GenBank/DDBJ databases">
        <title>WGS of actinomycetes isolated from Thailand.</title>
        <authorList>
            <person name="Thawai C."/>
        </authorList>
    </citation>
    <scope>NUCLEOTIDE SEQUENCE [LARGE SCALE GENOMIC DNA]</scope>
    <source>
        <strain evidence="3 4">CA3R110</strain>
    </source>
</reference>
<name>A0ABS1Q787_9ACTN</name>
<keyword evidence="4" id="KW-1185">Reference proteome</keyword>
<dbReference type="SUPFAM" id="SSF47413">
    <property type="entry name" value="lambda repressor-like DNA-binding domains"/>
    <property type="match status" value="1"/>
</dbReference>
<dbReference type="RefSeq" id="WP_201858287.1">
    <property type="nucleotide sequence ID" value="NZ_JAERRG010000053.1"/>
</dbReference>
<dbReference type="InterPro" id="IPR001387">
    <property type="entry name" value="Cro/C1-type_HTH"/>
</dbReference>
<evidence type="ECO:0000313" key="4">
    <source>
        <dbReference type="Proteomes" id="UP000621510"/>
    </source>
</evidence>
<dbReference type="PROSITE" id="PS50943">
    <property type="entry name" value="HTH_CROC1"/>
    <property type="match status" value="1"/>
</dbReference>
<dbReference type="Gene3D" id="1.10.260.40">
    <property type="entry name" value="lambda repressor-like DNA-binding domains"/>
    <property type="match status" value="1"/>
</dbReference>
<proteinExistence type="predicted"/>
<sequence length="272" mass="30804">MGEAEWRARLVSAVAQQVRRYRQERGLSVQRLADICTEEYGLPIKRSVLANFEGGRRPALSVVELLALARILKVPPILLLFPLGREETTEVLPDENVGTWTAFKWFVGESRFPSERIPRGEVDAATGLPEWYDDPEEGWEESAAPVTLYRRHEDLVSEWFATRRKLQLLLSSKGDFKEFRSEPDPEAFDNQLIELTTSTLHRIEVSVQSVRRYMTDRGITPPPSPFEGISLRPGLGQEDRSALEASIPMETLPTDNDGPSGQQEKDEARGDR</sequence>
<evidence type="ECO:0000256" key="1">
    <source>
        <dbReference type="SAM" id="MobiDB-lite"/>
    </source>
</evidence>
<evidence type="ECO:0000313" key="3">
    <source>
        <dbReference type="EMBL" id="MBL1120528.1"/>
    </source>
</evidence>
<feature type="compositionally biased region" description="Polar residues" evidence="1">
    <location>
        <begin position="253"/>
        <end position="262"/>
    </location>
</feature>
<dbReference type="EMBL" id="JAERRG010000053">
    <property type="protein sequence ID" value="MBL1120528.1"/>
    <property type="molecule type" value="Genomic_DNA"/>
</dbReference>